<name>A0ABR2KAH1_9EUKA</name>
<accession>A0ABR2KAH1</accession>
<dbReference type="EMBL" id="JAPFFF010000006">
    <property type="protein sequence ID" value="KAK8887878.1"/>
    <property type="molecule type" value="Genomic_DNA"/>
</dbReference>
<gene>
    <name evidence="1" type="ORF">M9Y10_038937</name>
</gene>
<keyword evidence="2" id="KW-1185">Reference proteome</keyword>
<organism evidence="1 2">
    <name type="scientific">Tritrichomonas musculus</name>
    <dbReference type="NCBI Taxonomy" id="1915356"/>
    <lineage>
        <taxon>Eukaryota</taxon>
        <taxon>Metamonada</taxon>
        <taxon>Parabasalia</taxon>
        <taxon>Tritrichomonadida</taxon>
        <taxon>Tritrichomonadidae</taxon>
        <taxon>Tritrichomonas</taxon>
    </lineage>
</organism>
<proteinExistence type="predicted"/>
<comment type="caution">
    <text evidence="1">The sequence shown here is derived from an EMBL/GenBank/DDBJ whole genome shotgun (WGS) entry which is preliminary data.</text>
</comment>
<dbReference type="Proteomes" id="UP001470230">
    <property type="component" value="Unassembled WGS sequence"/>
</dbReference>
<sequence>MQYCKSTTTLHCRAAFRAIGIDTQISISNNGVQLFATFNLLLIKKDRDYQISHITQLINSNLPLTPNQTYIYNCHKKKNENPTKSSSNMPIPDFSNKVKQNLLPVPYIFYASSKF</sequence>
<reference evidence="1 2" key="1">
    <citation type="submission" date="2024-04" db="EMBL/GenBank/DDBJ databases">
        <title>Tritrichomonas musculus Genome.</title>
        <authorList>
            <person name="Alves-Ferreira E."/>
            <person name="Grigg M."/>
            <person name="Lorenzi H."/>
            <person name="Galac M."/>
        </authorList>
    </citation>
    <scope>NUCLEOTIDE SEQUENCE [LARGE SCALE GENOMIC DNA]</scope>
    <source>
        <strain evidence="1 2">EAF2021</strain>
    </source>
</reference>
<protein>
    <submittedName>
        <fullName evidence="1">Uncharacterized protein</fullName>
    </submittedName>
</protein>
<evidence type="ECO:0000313" key="1">
    <source>
        <dbReference type="EMBL" id="KAK8887878.1"/>
    </source>
</evidence>
<evidence type="ECO:0000313" key="2">
    <source>
        <dbReference type="Proteomes" id="UP001470230"/>
    </source>
</evidence>